<keyword evidence="3" id="KW-0489">Methyltransferase</keyword>
<dbReference type="EMBL" id="FOBS01000033">
    <property type="protein sequence ID" value="SEM67371.1"/>
    <property type="molecule type" value="Genomic_DNA"/>
</dbReference>
<dbReference type="Proteomes" id="UP000198744">
    <property type="component" value="Unassembled WGS sequence"/>
</dbReference>
<evidence type="ECO:0000313" key="3">
    <source>
        <dbReference type="EMBL" id="SEM67371.1"/>
    </source>
</evidence>
<proteinExistence type="predicted"/>
<dbReference type="GO" id="GO:0032259">
    <property type="term" value="P:methylation"/>
    <property type="evidence" value="ECO:0007669"/>
    <property type="project" value="UniProtKB-KW"/>
</dbReference>
<feature type="region of interest" description="Disordered" evidence="1">
    <location>
        <begin position="1"/>
        <end position="21"/>
    </location>
</feature>
<feature type="domain" description="Methyltransferase" evidence="2">
    <location>
        <begin position="58"/>
        <end position="148"/>
    </location>
</feature>
<reference evidence="3 4" key="1">
    <citation type="submission" date="2016-10" db="EMBL/GenBank/DDBJ databases">
        <authorList>
            <person name="de Groot N.N."/>
        </authorList>
    </citation>
    <scope>NUCLEOTIDE SEQUENCE [LARGE SCALE GENOMIC DNA]</scope>
    <source>
        <strain evidence="3 4">DSM 8423</strain>
    </source>
</reference>
<dbReference type="Gene3D" id="3.40.50.150">
    <property type="entry name" value="Vaccinia Virus protein VP39"/>
    <property type="match status" value="1"/>
</dbReference>
<evidence type="ECO:0000256" key="1">
    <source>
        <dbReference type="SAM" id="MobiDB-lite"/>
    </source>
</evidence>
<dbReference type="OrthoDB" id="21342at2"/>
<organism evidence="3 4">
    <name type="scientific">Syntrophus gentianae</name>
    <dbReference type="NCBI Taxonomy" id="43775"/>
    <lineage>
        <taxon>Bacteria</taxon>
        <taxon>Pseudomonadati</taxon>
        <taxon>Thermodesulfobacteriota</taxon>
        <taxon>Syntrophia</taxon>
        <taxon>Syntrophales</taxon>
        <taxon>Syntrophaceae</taxon>
        <taxon>Syntrophus</taxon>
    </lineage>
</organism>
<dbReference type="GO" id="GO:0008168">
    <property type="term" value="F:methyltransferase activity"/>
    <property type="evidence" value="ECO:0007669"/>
    <property type="project" value="UniProtKB-KW"/>
</dbReference>
<gene>
    <name evidence="3" type="ORF">SAMN04489760_13315</name>
</gene>
<name>A0A1H8A9X4_9BACT</name>
<sequence>MKDNPPCTIDERNEAKSDSVDKQKFWNGRAQEFSEHAASTGYPAAFLRIMKPRKSWTVLDMACGGGTLAIPLARKVKSITAVDFSGRMLEIVEERCRRGGIVNVKTLPGRWEDDWDRLGIGVHDVAIASRSLLSEDAGESLTKLDRVAKKAVYISTQVGDGPFDRKLLESAGREFRLRPDYIFYVNLLYEMGIRANVSFIPESNPNSWESHEEALKDQRWMLQGMTEEEEEKVREYLRKHLVMVKGRWQLPYSRNYSWAVLYWKKNGRGRG</sequence>
<dbReference type="Pfam" id="PF13649">
    <property type="entry name" value="Methyltransf_25"/>
    <property type="match status" value="1"/>
</dbReference>
<dbReference type="CDD" id="cd02440">
    <property type="entry name" value="AdoMet_MTases"/>
    <property type="match status" value="1"/>
</dbReference>
<dbReference type="InterPro" id="IPR029063">
    <property type="entry name" value="SAM-dependent_MTases_sf"/>
</dbReference>
<evidence type="ECO:0000259" key="2">
    <source>
        <dbReference type="Pfam" id="PF13649"/>
    </source>
</evidence>
<protein>
    <submittedName>
        <fullName evidence="3">Methyltransferase domain-containing protein</fullName>
    </submittedName>
</protein>
<dbReference type="SUPFAM" id="SSF53335">
    <property type="entry name" value="S-adenosyl-L-methionine-dependent methyltransferases"/>
    <property type="match status" value="1"/>
</dbReference>
<evidence type="ECO:0000313" key="4">
    <source>
        <dbReference type="Proteomes" id="UP000198744"/>
    </source>
</evidence>
<dbReference type="RefSeq" id="WP_093884570.1">
    <property type="nucleotide sequence ID" value="NZ_FOBS01000033.1"/>
</dbReference>
<keyword evidence="4" id="KW-1185">Reference proteome</keyword>
<accession>A0A1H8A9X4</accession>
<dbReference type="STRING" id="43775.SAMN04489760_13315"/>
<keyword evidence="3" id="KW-0808">Transferase</keyword>
<dbReference type="AlphaFoldDB" id="A0A1H8A9X4"/>
<dbReference type="InterPro" id="IPR041698">
    <property type="entry name" value="Methyltransf_25"/>
</dbReference>